<organism evidence="1 2">
    <name type="scientific">Geodia barretti</name>
    <name type="common">Barrett's horny sponge</name>
    <dbReference type="NCBI Taxonomy" id="519541"/>
    <lineage>
        <taxon>Eukaryota</taxon>
        <taxon>Metazoa</taxon>
        <taxon>Porifera</taxon>
        <taxon>Demospongiae</taxon>
        <taxon>Heteroscleromorpha</taxon>
        <taxon>Tetractinellida</taxon>
        <taxon>Astrophorina</taxon>
        <taxon>Geodiidae</taxon>
        <taxon>Geodia</taxon>
    </lineage>
</organism>
<feature type="non-terminal residue" evidence="1">
    <location>
        <position position="160"/>
    </location>
</feature>
<comment type="caution">
    <text evidence="1">The sequence shown here is derived from an EMBL/GenBank/DDBJ whole genome shotgun (WGS) entry which is preliminary data.</text>
</comment>
<dbReference type="EMBL" id="CASHTH010003506">
    <property type="protein sequence ID" value="CAI8045786.1"/>
    <property type="molecule type" value="Genomic_DNA"/>
</dbReference>
<keyword evidence="2" id="KW-1185">Reference proteome</keyword>
<reference evidence="1" key="1">
    <citation type="submission" date="2023-03" db="EMBL/GenBank/DDBJ databases">
        <authorList>
            <person name="Steffen K."/>
            <person name="Cardenas P."/>
        </authorList>
    </citation>
    <scope>NUCLEOTIDE SEQUENCE</scope>
</reference>
<evidence type="ECO:0000313" key="1">
    <source>
        <dbReference type="EMBL" id="CAI8045786.1"/>
    </source>
</evidence>
<evidence type="ECO:0000313" key="2">
    <source>
        <dbReference type="Proteomes" id="UP001174909"/>
    </source>
</evidence>
<accession>A0AA35TF42</accession>
<name>A0AA35TF42_GEOBA</name>
<sequence length="160" mass="17827">THSQFKVISSCLVEGFGEKWRIVERATCTGGVTVFTIPESVIGVESELCSNISVPRIHIPRLTEVIFFNKWWDGCNIIADFTWTVKGCWCCIILHCSISKCPDVLSRTVMHYSHTTDIDTVNCSVSTSVIPPEGFRCSILVGSDPATHLTVWSSTDREED</sequence>
<proteinExistence type="predicted"/>
<protein>
    <submittedName>
        <fullName evidence="1">Uncharacterized protein</fullName>
    </submittedName>
</protein>
<gene>
    <name evidence="1" type="ORF">GBAR_LOCUS25323</name>
</gene>
<dbReference type="Proteomes" id="UP001174909">
    <property type="component" value="Unassembled WGS sequence"/>
</dbReference>
<dbReference type="AlphaFoldDB" id="A0AA35TF42"/>